<comment type="caution">
    <text evidence="1">The sequence shown here is derived from an EMBL/GenBank/DDBJ whole genome shotgun (WGS) entry which is preliminary data.</text>
</comment>
<accession>A0ABW4HVX1</accession>
<gene>
    <name evidence="1" type="ORF">ACFSBH_19430</name>
</gene>
<dbReference type="RefSeq" id="WP_379599286.1">
    <property type="nucleotide sequence ID" value="NZ_JBHUDE010000163.1"/>
</dbReference>
<reference evidence="2" key="1">
    <citation type="journal article" date="2019" name="Int. J. Syst. Evol. Microbiol.">
        <title>The Global Catalogue of Microorganisms (GCM) 10K type strain sequencing project: providing services to taxonomists for standard genome sequencing and annotation.</title>
        <authorList>
            <consortium name="The Broad Institute Genomics Platform"/>
            <consortium name="The Broad Institute Genome Sequencing Center for Infectious Disease"/>
            <person name="Wu L."/>
            <person name="Ma J."/>
        </authorList>
    </citation>
    <scope>NUCLEOTIDE SEQUENCE [LARGE SCALE GENOMIC DNA]</scope>
    <source>
        <strain evidence="2">CGMCC 1.12376</strain>
    </source>
</reference>
<dbReference type="EMBL" id="JBHUDE010000163">
    <property type="protein sequence ID" value="MFD1609794.1"/>
    <property type="molecule type" value="Genomic_DNA"/>
</dbReference>
<name>A0ABW4HVX1_9BACI</name>
<keyword evidence="2" id="KW-1185">Reference proteome</keyword>
<organism evidence="1 2">
    <name type="scientific">Oceanobacillus luteolus</name>
    <dbReference type="NCBI Taxonomy" id="1274358"/>
    <lineage>
        <taxon>Bacteria</taxon>
        <taxon>Bacillati</taxon>
        <taxon>Bacillota</taxon>
        <taxon>Bacilli</taxon>
        <taxon>Bacillales</taxon>
        <taxon>Bacillaceae</taxon>
        <taxon>Oceanobacillus</taxon>
    </lineage>
</organism>
<evidence type="ECO:0000313" key="2">
    <source>
        <dbReference type="Proteomes" id="UP001597221"/>
    </source>
</evidence>
<proteinExistence type="predicted"/>
<protein>
    <recommendedName>
        <fullName evidence="3">Restriction endonuclease type IV Mrr domain-containing protein</fullName>
    </recommendedName>
</protein>
<dbReference type="Proteomes" id="UP001597221">
    <property type="component" value="Unassembled WGS sequence"/>
</dbReference>
<evidence type="ECO:0000313" key="1">
    <source>
        <dbReference type="EMBL" id="MFD1609794.1"/>
    </source>
</evidence>
<sequence>MTIRNSKLKTPDSFIMNEDTVNIAIASFLKSRGFDCEVPLTGRQKGVDVKASKGDVQIFVESKGSQKNGANDDIVFDHAQIVNHFARQIHTLMRYATINEGVNDIYILANPDIQRIRNETYKVSKMVNKMQFVRMWVQKDRNVLVEYPEILEDKLKKLNLLNTRKTI</sequence>
<evidence type="ECO:0008006" key="3">
    <source>
        <dbReference type="Google" id="ProtNLM"/>
    </source>
</evidence>